<dbReference type="Proteomes" id="UP000316291">
    <property type="component" value="Unassembled WGS sequence"/>
</dbReference>
<dbReference type="PRINTS" id="PR00455">
    <property type="entry name" value="HTHTETR"/>
</dbReference>
<evidence type="ECO:0000313" key="4">
    <source>
        <dbReference type="EMBL" id="TWI63320.1"/>
    </source>
</evidence>
<comment type="caution">
    <text evidence="4">The sequence shown here is derived from an EMBL/GenBank/DDBJ whole genome shotgun (WGS) entry which is preliminary data.</text>
</comment>
<evidence type="ECO:0000259" key="3">
    <source>
        <dbReference type="PROSITE" id="PS50977"/>
    </source>
</evidence>
<dbReference type="InterPro" id="IPR009057">
    <property type="entry name" value="Homeodomain-like_sf"/>
</dbReference>
<dbReference type="SUPFAM" id="SSF46689">
    <property type="entry name" value="Homeodomain-like"/>
    <property type="match status" value="1"/>
</dbReference>
<dbReference type="InterPro" id="IPR023772">
    <property type="entry name" value="DNA-bd_HTH_TetR-type_CS"/>
</dbReference>
<gene>
    <name evidence="4" type="ORF">IQ16_06379</name>
</gene>
<dbReference type="Pfam" id="PF17754">
    <property type="entry name" value="TetR_C_14"/>
    <property type="match status" value="1"/>
</dbReference>
<keyword evidence="1 2" id="KW-0238">DNA-binding</keyword>
<sequence length="197" mass="22081">MENESTAPEGWREQKRRETRQRIAETGLNLFIANGYEATTLEAIAAASGISARTFFYYFKSKEDILLAWQQGLPDAVRAAILAESPDQRPLHLVRNAFLKLAVQFSSEQAVAIDRILRSTEQLRASNQAKFLLMEKAVLEALSEHWPQARRRKALQVVAMASVGAMRLSVDAWGDEAGQKPLASFIKQMFSALETEL</sequence>
<feature type="DNA-binding region" description="H-T-H motif" evidence="2">
    <location>
        <begin position="40"/>
        <end position="59"/>
    </location>
</feature>
<dbReference type="InterPro" id="IPR001647">
    <property type="entry name" value="HTH_TetR"/>
</dbReference>
<dbReference type="PANTHER" id="PTHR43479:SF11">
    <property type="entry name" value="ACREF_ENVCD OPERON REPRESSOR-RELATED"/>
    <property type="match status" value="1"/>
</dbReference>
<dbReference type="PANTHER" id="PTHR43479">
    <property type="entry name" value="ACREF/ENVCD OPERON REPRESSOR-RELATED"/>
    <property type="match status" value="1"/>
</dbReference>
<proteinExistence type="predicted"/>
<feature type="domain" description="HTH tetR-type" evidence="3">
    <location>
        <begin position="17"/>
        <end position="77"/>
    </location>
</feature>
<accession>A0A562R4E3</accession>
<evidence type="ECO:0000313" key="5">
    <source>
        <dbReference type="Proteomes" id="UP000316291"/>
    </source>
</evidence>
<dbReference type="RefSeq" id="WP_018645194.1">
    <property type="nucleotide sequence ID" value="NZ_VLLA01000020.1"/>
</dbReference>
<dbReference type="Gene3D" id="1.10.357.10">
    <property type="entry name" value="Tetracycline Repressor, domain 2"/>
    <property type="match status" value="1"/>
</dbReference>
<dbReference type="OrthoDB" id="9811084at2"/>
<dbReference type="PROSITE" id="PS01081">
    <property type="entry name" value="HTH_TETR_1"/>
    <property type="match status" value="1"/>
</dbReference>
<evidence type="ECO:0000256" key="2">
    <source>
        <dbReference type="PROSITE-ProRule" id="PRU00335"/>
    </source>
</evidence>
<dbReference type="PROSITE" id="PS50977">
    <property type="entry name" value="HTH_TETR_2"/>
    <property type="match status" value="1"/>
</dbReference>
<reference evidence="4 5" key="1">
    <citation type="journal article" date="2015" name="Stand. Genomic Sci.">
        <title>Genomic Encyclopedia of Bacterial and Archaeal Type Strains, Phase III: the genomes of soil and plant-associated and newly described type strains.</title>
        <authorList>
            <person name="Whitman W.B."/>
            <person name="Woyke T."/>
            <person name="Klenk H.P."/>
            <person name="Zhou Y."/>
            <person name="Lilburn T.G."/>
            <person name="Beck B.J."/>
            <person name="De Vos P."/>
            <person name="Vandamme P."/>
            <person name="Eisen J.A."/>
            <person name="Garrity G."/>
            <person name="Hugenholtz P."/>
            <person name="Kyrpides N.C."/>
        </authorList>
    </citation>
    <scope>NUCLEOTIDE SEQUENCE [LARGE SCALE GENOMIC DNA]</scope>
    <source>
        <strain evidence="4 5">CGMCC 1.10948</strain>
    </source>
</reference>
<name>A0A562R4E3_9BRAD</name>
<evidence type="ECO:0000256" key="1">
    <source>
        <dbReference type="ARBA" id="ARBA00023125"/>
    </source>
</evidence>
<dbReference type="InterPro" id="IPR050624">
    <property type="entry name" value="HTH-type_Tx_Regulator"/>
</dbReference>
<organism evidence="4 5">
    <name type="scientific">Bradyrhizobium huanghuaihaiense</name>
    <dbReference type="NCBI Taxonomy" id="990078"/>
    <lineage>
        <taxon>Bacteria</taxon>
        <taxon>Pseudomonadati</taxon>
        <taxon>Pseudomonadota</taxon>
        <taxon>Alphaproteobacteria</taxon>
        <taxon>Hyphomicrobiales</taxon>
        <taxon>Nitrobacteraceae</taxon>
        <taxon>Bradyrhizobium</taxon>
    </lineage>
</organism>
<protein>
    <submittedName>
        <fullName evidence="4">TetR family transcriptional regulator</fullName>
    </submittedName>
</protein>
<dbReference type="GO" id="GO:0003677">
    <property type="term" value="F:DNA binding"/>
    <property type="evidence" value="ECO:0007669"/>
    <property type="project" value="UniProtKB-UniRule"/>
</dbReference>
<dbReference type="Pfam" id="PF00440">
    <property type="entry name" value="TetR_N"/>
    <property type="match status" value="1"/>
</dbReference>
<dbReference type="AlphaFoldDB" id="A0A562R4E3"/>
<keyword evidence="5" id="KW-1185">Reference proteome</keyword>
<dbReference type="EMBL" id="VLLA01000020">
    <property type="protein sequence ID" value="TWI63320.1"/>
    <property type="molecule type" value="Genomic_DNA"/>
</dbReference>
<dbReference type="InterPro" id="IPR041347">
    <property type="entry name" value="MftR_C"/>
</dbReference>